<dbReference type="Proteomes" id="UP001500274">
    <property type="component" value="Unassembled WGS sequence"/>
</dbReference>
<evidence type="ECO:0000259" key="1">
    <source>
        <dbReference type="Pfam" id="PF22294"/>
    </source>
</evidence>
<protein>
    <recommendedName>
        <fullName evidence="1">DUF6966 domain-containing protein</fullName>
    </recommendedName>
</protein>
<gene>
    <name evidence="2" type="ORF">GCM10009862_29600</name>
</gene>
<feature type="domain" description="DUF6966" evidence="1">
    <location>
        <begin position="19"/>
        <end position="69"/>
    </location>
</feature>
<dbReference type="RefSeq" id="WP_344230793.1">
    <property type="nucleotide sequence ID" value="NZ_BAAARI010000037.1"/>
</dbReference>
<name>A0ABN3PLM6_9MICO</name>
<keyword evidence="3" id="KW-1185">Reference proteome</keyword>
<evidence type="ECO:0000313" key="2">
    <source>
        <dbReference type="EMBL" id="GAA2589336.1"/>
    </source>
</evidence>
<dbReference type="EMBL" id="BAAARI010000037">
    <property type="protein sequence ID" value="GAA2589336.1"/>
    <property type="molecule type" value="Genomic_DNA"/>
</dbReference>
<organism evidence="2 3">
    <name type="scientific">Microbacterium binotii</name>
    <dbReference type="NCBI Taxonomy" id="462710"/>
    <lineage>
        <taxon>Bacteria</taxon>
        <taxon>Bacillati</taxon>
        <taxon>Actinomycetota</taxon>
        <taxon>Actinomycetes</taxon>
        <taxon>Micrococcales</taxon>
        <taxon>Microbacteriaceae</taxon>
        <taxon>Microbacterium</taxon>
    </lineage>
</organism>
<evidence type="ECO:0000313" key="3">
    <source>
        <dbReference type="Proteomes" id="UP001500274"/>
    </source>
</evidence>
<comment type="caution">
    <text evidence="2">The sequence shown here is derived from an EMBL/GenBank/DDBJ whole genome shotgun (WGS) entry which is preliminary data.</text>
</comment>
<sequence length="87" mass="9242">MGDTPLEQSLRDLHALLASVGETFWAQWAVRAADRIAAGGDPAEVRGVFGGMGSLNDLVIHPANGHAVTDDQVATVNRRIYAESQTV</sequence>
<proteinExistence type="predicted"/>
<dbReference type="InterPro" id="IPR054239">
    <property type="entry name" value="DUF6966"/>
</dbReference>
<reference evidence="2 3" key="1">
    <citation type="journal article" date="2019" name="Int. J. Syst. Evol. Microbiol.">
        <title>The Global Catalogue of Microorganisms (GCM) 10K type strain sequencing project: providing services to taxonomists for standard genome sequencing and annotation.</title>
        <authorList>
            <consortium name="The Broad Institute Genomics Platform"/>
            <consortium name="The Broad Institute Genome Sequencing Center for Infectious Disease"/>
            <person name="Wu L."/>
            <person name="Ma J."/>
        </authorList>
    </citation>
    <scope>NUCLEOTIDE SEQUENCE [LARGE SCALE GENOMIC DNA]</scope>
    <source>
        <strain evidence="2 3">JCM 16365</strain>
    </source>
</reference>
<dbReference type="Pfam" id="PF22294">
    <property type="entry name" value="DUF6966"/>
    <property type="match status" value="1"/>
</dbReference>
<accession>A0ABN3PLM6</accession>